<feature type="region of interest" description="Disordered" evidence="1">
    <location>
        <begin position="1"/>
        <end position="87"/>
    </location>
</feature>
<evidence type="ECO:0000313" key="3">
    <source>
        <dbReference type="EMBL" id="QJH94140.1"/>
    </source>
</evidence>
<dbReference type="EMBL" id="MT143981">
    <property type="protein sequence ID" value="QJA44820.1"/>
    <property type="molecule type" value="Genomic_DNA"/>
</dbReference>
<evidence type="ECO:0000256" key="1">
    <source>
        <dbReference type="SAM" id="MobiDB-lite"/>
    </source>
</evidence>
<evidence type="ECO:0000313" key="2">
    <source>
        <dbReference type="EMBL" id="QJA44820.1"/>
    </source>
</evidence>
<feature type="region of interest" description="Disordered" evidence="1">
    <location>
        <begin position="278"/>
        <end position="299"/>
    </location>
</feature>
<dbReference type="EMBL" id="MT144596">
    <property type="protein sequence ID" value="QJH94140.1"/>
    <property type="molecule type" value="Genomic_DNA"/>
</dbReference>
<dbReference type="AlphaFoldDB" id="A0A6H1ZCB4"/>
<feature type="compositionally biased region" description="Basic and acidic residues" evidence="1">
    <location>
        <begin position="160"/>
        <end position="192"/>
    </location>
</feature>
<feature type="compositionally biased region" description="Polar residues" evidence="1">
    <location>
        <begin position="284"/>
        <end position="295"/>
    </location>
</feature>
<gene>
    <name evidence="2" type="ORF">TM448A00151_0019</name>
    <name evidence="3" type="ORF">TM448B00189_0033</name>
</gene>
<accession>A0A6H1ZCB4</accession>
<name>A0A6H1ZCB4_9ZZZZ</name>
<protein>
    <submittedName>
        <fullName evidence="2">Uncharacterized protein</fullName>
    </submittedName>
</protein>
<sequence>MKDVMVEDTILGEDESSFVDDLGLGEDKGDSKDVEKKENIGEEETTEEEEESAEEEEEVGKEEDTEEEEESKEVEEEKDLTKEELAKLPKDAKGLYYALKKQRERTKEAEAKLAYIEIQNKYGKKPDVSEPAKKEDEEKFETVEDILKDKDDDDLLTAGEQRRIETAKENQRRAEERKSKLKIDSAEKEKQEGIRKIDELEKAFKSTHSDYDEMFGVFTQAIKEIPSLQLEILSEMKRENGNPAQKAYELGKKFKGIYGAEKKPSDGKAKDVKRILKNAEKKTPSASISGSSVSNEELEEMEIDELGKTLTAMSMSEFMRVPRKIRQKAMR</sequence>
<feature type="compositionally biased region" description="Acidic residues" evidence="1">
    <location>
        <begin position="41"/>
        <end position="78"/>
    </location>
</feature>
<reference evidence="2" key="1">
    <citation type="submission" date="2020-03" db="EMBL/GenBank/DDBJ databases">
        <title>The deep terrestrial virosphere.</title>
        <authorList>
            <person name="Holmfeldt K."/>
            <person name="Nilsson E."/>
            <person name="Simone D."/>
            <person name="Lopez-Fernandez M."/>
            <person name="Wu X."/>
            <person name="de Brujin I."/>
            <person name="Lundin D."/>
            <person name="Andersson A."/>
            <person name="Bertilsson S."/>
            <person name="Dopson M."/>
        </authorList>
    </citation>
    <scope>NUCLEOTIDE SEQUENCE</scope>
    <source>
        <strain evidence="2">TM448A00151</strain>
        <strain evidence="3">TM448B00189</strain>
    </source>
</reference>
<feature type="region of interest" description="Disordered" evidence="1">
    <location>
        <begin position="151"/>
        <end position="192"/>
    </location>
</feature>
<feature type="compositionally biased region" description="Basic and acidic residues" evidence="1">
    <location>
        <begin position="25"/>
        <end position="40"/>
    </location>
</feature>
<organism evidence="2">
    <name type="scientific">viral metagenome</name>
    <dbReference type="NCBI Taxonomy" id="1070528"/>
    <lineage>
        <taxon>unclassified sequences</taxon>
        <taxon>metagenomes</taxon>
        <taxon>organismal metagenomes</taxon>
    </lineage>
</organism>
<proteinExistence type="predicted"/>